<keyword evidence="3" id="KW-1185">Reference proteome</keyword>
<name>A0A6A6MN02_HEVBR</name>
<sequence>MGFWRSIGDEGEGGSHGGLKTQQDQSQEGKESKECSSCTCGEGQGGCDRKRLWGIRANRGGDLKGCLQLVENGLGLAKELGVWGIEEWEQRGGRGTGCW</sequence>
<protein>
    <submittedName>
        <fullName evidence="2">Uncharacterized protein</fullName>
    </submittedName>
</protein>
<organism evidence="2 3">
    <name type="scientific">Hevea brasiliensis</name>
    <name type="common">Para rubber tree</name>
    <name type="synonym">Siphonia brasiliensis</name>
    <dbReference type="NCBI Taxonomy" id="3981"/>
    <lineage>
        <taxon>Eukaryota</taxon>
        <taxon>Viridiplantae</taxon>
        <taxon>Streptophyta</taxon>
        <taxon>Embryophyta</taxon>
        <taxon>Tracheophyta</taxon>
        <taxon>Spermatophyta</taxon>
        <taxon>Magnoliopsida</taxon>
        <taxon>eudicotyledons</taxon>
        <taxon>Gunneridae</taxon>
        <taxon>Pentapetalae</taxon>
        <taxon>rosids</taxon>
        <taxon>fabids</taxon>
        <taxon>Malpighiales</taxon>
        <taxon>Euphorbiaceae</taxon>
        <taxon>Crotonoideae</taxon>
        <taxon>Micrandreae</taxon>
        <taxon>Hevea</taxon>
    </lineage>
</organism>
<gene>
    <name evidence="2" type="ORF">GH714_028276</name>
</gene>
<proteinExistence type="predicted"/>
<dbReference type="EMBL" id="JAAGAX010000005">
    <property type="protein sequence ID" value="KAF2314654.1"/>
    <property type="molecule type" value="Genomic_DNA"/>
</dbReference>
<evidence type="ECO:0000313" key="3">
    <source>
        <dbReference type="Proteomes" id="UP000467840"/>
    </source>
</evidence>
<feature type="region of interest" description="Disordered" evidence="1">
    <location>
        <begin position="1"/>
        <end position="47"/>
    </location>
</feature>
<reference evidence="2 3" key="1">
    <citation type="journal article" date="2020" name="Mol. Plant">
        <title>The Chromosome-Based Rubber Tree Genome Provides New Insights into Spurge Genome Evolution and Rubber Biosynthesis.</title>
        <authorList>
            <person name="Liu J."/>
            <person name="Shi C."/>
            <person name="Shi C.C."/>
            <person name="Li W."/>
            <person name="Zhang Q.J."/>
            <person name="Zhang Y."/>
            <person name="Li K."/>
            <person name="Lu H.F."/>
            <person name="Shi C."/>
            <person name="Zhu S.T."/>
            <person name="Xiao Z.Y."/>
            <person name="Nan H."/>
            <person name="Yue Y."/>
            <person name="Zhu X.G."/>
            <person name="Wu Y."/>
            <person name="Hong X.N."/>
            <person name="Fan G.Y."/>
            <person name="Tong Y."/>
            <person name="Zhang D."/>
            <person name="Mao C.L."/>
            <person name="Liu Y.L."/>
            <person name="Hao S.J."/>
            <person name="Liu W.Q."/>
            <person name="Lv M.Q."/>
            <person name="Zhang H.B."/>
            <person name="Liu Y."/>
            <person name="Hu-Tang G.R."/>
            <person name="Wang J.P."/>
            <person name="Wang J.H."/>
            <person name="Sun Y.H."/>
            <person name="Ni S.B."/>
            <person name="Chen W.B."/>
            <person name="Zhang X.C."/>
            <person name="Jiao Y.N."/>
            <person name="Eichler E.E."/>
            <person name="Li G.H."/>
            <person name="Liu X."/>
            <person name="Gao L.Z."/>
        </authorList>
    </citation>
    <scope>NUCLEOTIDE SEQUENCE [LARGE SCALE GENOMIC DNA]</scope>
    <source>
        <strain evidence="3">cv. GT1</strain>
        <tissue evidence="2">Leaf</tissue>
    </source>
</reference>
<evidence type="ECO:0000313" key="2">
    <source>
        <dbReference type="EMBL" id="KAF2314654.1"/>
    </source>
</evidence>
<accession>A0A6A6MN02</accession>
<comment type="caution">
    <text evidence="2">The sequence shown here is derived from an EMBL/GenBank/DDBJ whole genome shotgun (WGS) entry which is preliminary data.</text>
</comment>
<evidence type="ECO:0000256" key="1">
    <source>
        <dbReference type="SAM" id="MobiDB-lite"/>
    </source>
</evidence>
<dbReference type="Proteomes" id="UP000467840">
    <property type="component" value="Chromosome 15"/>
</dbReference>
<dbReference type="AlphaFoldDB" id="A0A6A6MN02"/>